<comment type="caution">
    <text evidence="2">The sequence shown here is derived from an EMBL/GenBank/DDBJ whole genome shotgun (WGS) entry which is preliminary data.</text>
</comment>
<dbReference type="OrthoDB" id="4320909at2"/>
<sequence length="115" mass="12243">MTPHNELRLLPWPGPEGKPCFLSTDDNNGHLSRLADNIEATQLGMATELLEGAAEVLGHEDAEPDELRYLATALAEALHEVLRVATSRGHRLPIPDLTARGGGNEGPSLQAAAFG</sequence>
<feature type="region of interest" description="Disordered" evidence="1">
    <location>
        <begin position="92"/>
        <end position="115"/>
    </location>
</feature>
<proteinExistence type="predicted"/>
<evidence type="ECO:0000313" key="3">
    <source>
        <dbReference type="Proteomes" id="UP000318186"/>
    </source>
</evidence>
<reference evidence="2 3" key="1">
    <citation type="submission" date="2019-06" db="EMBL/GenBank/DDBJ databases">
        <title>Sequencing the genomes of 1000 actinobacteria strains.</title>
        <authorList>
            <person name="Klenk H.-P."/>
        </authorList>
    </citation>
    <scope>NUCLEOTIDE SEQUENCE [LARGE SCALE GENOMIC DNA]</scope>
    <source>
        <strain evidence="2 3">DSM 42059</strain>
    </source>
</reference>
<organism evidence="2 3">
    <name type="scientific">Streptomyces brevispora</name>
    <dbReference type="NCBI Taxonomy" id="887462"/>
    <lineage>
        <taxon>Bacteria</taxon>
        <taxon>Bacillati</taxon>
        <taxon>Actinomycetota</taxon>
        <taxon>Actinomycetes</taxon>
        <taxon>Kitasatosporales</taxon>
        <taxon>Streptomycetaceae</taxon>
        <taxon>Streptomyces</taxon>
    </lineage>
</organism>
<accession>A0A561UUY7</accession>
<gene>
    <name evidence="2" type="ORF">FHX80_111593</name>
</gene>
<evidence type="ECO:0000313" key="2">
    <source>
        <dbReference type="EMBL" id="TWG03174.1"/>
    </source>
</evidence>
<dbReference type="AlphaFoldDB" id="A0A561UUY7"/>
<dbReference type="EMBL" id="VIWW01000001">
    <property type="protein sequence ID" value="TWG03174.1"/>
    <property type="molecule type" value="Genomic_DNA"/>
</dbReference>
<protein>
    <submittedName>
        <fullName evidence="2">Uncharacterized protein</fullName>
    </submittedName>
</protein>
<dbReference type="RefSeq" id="WP_145763551.1">
    <property type="nucleotide sequence ID" value="NZ_VIWW01000001.1"/>
</dbReference>
<name>A0A561UUY7_9ACTN</name>
<evidence type="ECO:0000256" key="1">
    <source>
        <dbReference type="SAM" id="MobiDB-lite"/>
    </source>
</evidence>
<dbReference type="Proteomes" id="UP000318186">
    <property type="component" value="Unassembled WGS sequence"/>
</dbReference>